<dbReference type="RefSeq" id="WP_166522683.1">
    <property type="nucleotide sequence ID" value="NZ_JAAABI010000001.1"/>
</dbReference>
<organism evidence="1 2">
    <name type="scientific">Flagellimonas ochracea</name>
    <dbReference type="NCBI Taxonomy" id="2696472"/>
    <lineage>
        <taxon>Bacteria</taxon>
        <taxon>Pseudomonadati</taxon>
        <taxon>Bacteroidota</taxon>
        <taxon>Flavobacteriia</taxon>
        <taxon>Flavobacteriales</taxon>
        <taxon>Flavobacteriaceae</taxon>
        <taxon>Flagellimonas</taxon>
    </lineage>
</organism>
<proteinExistence type="predicted"/>
<evidence type="ECO:0000313" key="1">
    <source>
        <dbReference type="EMBL" id="NAY91314.1"/>
    </source>
</evidence>
<gene>
    <name evidence="1" type="ORF">GTQ34_05225</name>
</gene>
<dbReference type="Proteomes" id="UP000667650">
    <property type="component" value="Unassembled WGS sequence"/>
</dbReference>
<accession>A0A964WX79</accession>
<evidence type="ECO:0000313" key="2">
    <source>
        <dbReference type="Proteomes" id="UP000667650"/>
    </source>
</evidence>
<keyword evidence="2" id="KW-1185">Reference proteome</keyword>
<reference evidence="1" key="1">
    <citation type="submission" date="2020-01" db="EMBL/GenBank/DDBJ databases">
        <title>Muricauda ochracea sp. nov., isolated from a tidal flat of Garorim bay in Korea.</title>
        <authorList>
            <person name="Kim D."/>
            <person name="Yoo Y."/>
            <person name="Kim J.-J."/>
        </authorList>
    </citation>
    <scope>NUCLEOTIDE SEQUENCE</scope>
    <source>
        <strain evidence="1">JGD-17</strain>
    </source>
</reference>
<dbReference type="EMBL" id="JAAABI010000001">
    <property type="protein sequence ID" value="NAY91314.1"/>
    <property type="molecule type" value="Genomic_DNA"/>
</dbReference>
<dbReference type="AlphaFoldDB" id="A0A964WX79"/>
<sequence length="166" mass="19596">MILITLLLVILLLIVGLLLIPFEIYINTNSNQYYAQLRGLAKASIEQDKEEVLRIRLKVPFKNFFFYPLRKSSVSQQKKTVKKKVKKKRRKIGPRRILSVLKSFKIKKMLVDIDTGNCITNAKLYPVFALLNHYFGRFQINFEGRNQMVLLLQNRPIYIIRSFINY</sequence>
<protein>
    <submittedName>
        <fullName evidence="1">Uncharacterized protein</fullName>
    </submittedName>
</protein>
<name>A0A964WX79_9FLAO</name>
<comment type="caution">
    <text evidence="1">The sequence shown here is derived from an EMBL/GenBank/DDBJ whole genome shotgun (WGS) entry which is preliminary data.</text>
</comment>